<comment type="caution">
    <text evidence="17">The sequence shown here is derived from an EMBL/GenBank/DDBJ whole genome shotgun (WGS) entry which is preliminary data.</text>
</comment>
<evidence type="ECO:0000256" key="4">
    <source>
        <dbReference type="ARBA" id="ARBA00011962"/>
    </source>
</evidence>
<evidence type="ECO:0000256" key="8">
    <source>
        <dbReference type="ARBA" id="ARBA00022741"/>
    </source>
</evidence>
<sequence length="455" mass="48523">MDSTVACLTTWMPRQRWYGAKARDPQLRVVAAWDLPDPFAARGTPRAVVTTLLVADDGADPVVLYQVPVVARPTASVDPDSPHIIGSPDPGTTLIDGAFDPAYTEALLRLVTRGGTGEGERATAHGHPTSAVSDEAPYVGGVLSGEQSNTSIVFRAGEAWMPIIVKVFRQLHAGVNPDIELQTGLATARSPFVPGAIGSVSGEWPHPATGFKVEGSLAFAQEFLPGVEDARRVALAAAEAGEDFTIPARDLGIATAAVHTALAEEFGTVPASEAERELVAASWQRRLDIATIEVPAIADVRAEIEAAYDRALAEEWPALQRVHGDYHLGQVILVPGRGWVLLDFEGEPMRPMVERRLPDLAARDVAGLLRSFDYIAGSLELEGSSAPGVRAWADAARAAFLAGYASASAVDLDAHRALLAAFELDKAVYEAIYEARNRPAWISIPLDAVRRLAGR</sequence>
<name>A0ABU8LHA9_9MICO</name>
<gene>
    <name evidence="17" type="ORF">WDU93_02715</name>
</gene>
<dbReference type="Pfam" id="PF01636">
    <property type="entry name" value="APH"/>
    <property type="match status" value="1"/>
</dbReference>
<reference evidence="17 18" key="1">
    <citation type="submission" date="2024-02" db="EMBL/GenBank/DDBJ databases">
        <authorList>
            <person name="Saticioglu I.B."/>
        </authorList>
    </citation>
    <scope>NUCLEOTIDE SEQUENCE [LARGE SCALE GENOMIC DNA]</scope>
    <source>
        <strain evidence="17 18">Mu-43</strain>
    </source>
</reference>
<comment type="pathway">
    <text evidence="1">Glycan biosynthesis; glycogen biosynthesis.</text>
</comment>
<evidence type="ECO:0000256" key="2">
    <source>
        <dbReference type="ARBA" id="ARBA00006219"/>
    </source>
</evidence>
<dbReference type="Pfam" id="PF18085">
    <property type="entry name" value="Mak_N_cap"/>
    <property type="match status" value="1"/>
</dbReference>
<evidence type="ECO:0000259" key="16">
    <source>
        <dbReference type="Pfam" id="PF18085"/>
    </source>
</evidence>
<dbReference type="InterPro" id="IPR002575">
    <property type="entry name" value="Aminoglycoside_PTrfase"/>
</dbReference>
<evidence type="ECO:0000313" key="18">
    <source>
        <dbReference type="Proteomes" id="UP001366085"/>
    </source>
</evidence>
<evidence type="ECO:0000256" key="7">
    <source>
        <dbReference type="ARBA" id="ARBA00022679"/>
    </source>
</evidence>
<evidence type="ECO:0000256" key="3">
    <source>
        <dbReference type="ARBA" id="ARBA00011245"/>
    </source>
</evidence>
<organism evidence="17 18">
    <name type="scientific">Microbacterium istanbulense</name>
    <dbReference type="NCBI Taxonomy" id="3122049"/>
    <lineage>
        <taxon>Bacteria</taxon>
        <taxon>Bacillati</taxon>
        <taxon>Actinomycetota</taxon>
        <taxon>Actinomycetes</taxon>
        <taxon>Micrococcales</taxon>
        <taxon>Microbacteriaceae</taxon>
        <taxon>Microbacterium</taxon>
    </lineage>
</organism>
<dbReference type="InterPro" id="IPR011009">
    <property type="entry name" value="Kinase-like_dom_sf"/>
</dbReference>
<dbReference type="InterPro" id="IPR040999">
    <property type="entry name" value="Mak_N_cap"/>
</dbReference>
<comment type="subunit">
    <text evidence="3">Monomer.</text>
</comment>
<dbReference type="SUPFAM" id="SSF56112">
    <property type="entry name" value="Protein kinase-like (PK-like)"/>
    <property type="match status" value="1"/>
</dbReference>
<proteinExistence type="inferred from homology"/>
<dbReference type="Gene3D" id="3.90.1200.10">
    <property type="match status" value="1"/>
</dbReference>
<dbReference type="RefSeq" id="WP_337317118.1">
    <property type="nucleotide sequence ID" value="NZ_JBBDGN010000001.1"/>
</dbReference>
<dbReference type="EMBL" id="JBBDGN010000001">
    <property type="protein sequence ID" value="MEJ1090593.1"/>
    <property type="molecule type" value="Genomic_DNA"/>
</dbReference>
<accession>A0ABU8LHA9</accession>
<evidence type="ECO:0000256" key="9">
    <source>
        <dbReference type="ARBA" id="ARBA00022777"/>
    </source>
</evidence>
<evidence type="ECO:0000313" key="17">
    <source>
        <dbReference type="EMBL" id="MEJ1090593.1"/>
    </source>
</evidence>
<evidence type="ECO:0000256" key="10">
    <source>
        <dbReference type="ARBA" id="ARBA00022840"/>
    </source>
</evidence>
<feature type="domain" description="Aminoglycoside phosphotransferase" evidence="15">
    <location>
        <begin position="143"/>
        <end position="345"/>
    </location>
</feature>
<evidence type="ECO:0000256" key="1">
    <source>
        <dbReference type="ARBA" id="ARBA00004964"/>
    </source>
</evidence>
<keyword evidence="11" id="KW-0320">Glycogen biosynthesis</keyword>
<keyword evidence="10" id="KW-0067">ATP-binding</keyword>
<evidence type="ECO:0000256" key="14">
    <source>
        <dbReference type="ARBA" id="ARBA00049067"/>
    </source>
</evidence>
<keyword evidence="12" id="KW-0119">Carbohydrate metabolism</keyword>
<comment type="catalytic activity">
    <reaction evidence="14">
        <text>D-maltose + ATP = alpha-maltose 1-phosphate + ADP + H(+)</text>
        <dbReference type="Rhea" id="RHEA:31915"/>
        <dbReference type="ChEBI" id="CHEBI:15378"/>
        <dbReference type="ChEBI" id="CHEBI:17306"/>
        <dbReference type="ChEBI" id="CHEBI:30616"/>
        <dbReference type="ChEBI" id="CHEBI:63576"/>
        <dbReference type="ChEBI" id="CHEBI:456216"/>
        <dbReference type="EC" id="2.7.1.175"/>
    </reaction>
</comment>
<evidence type="ECO:0000256" key="11">
    <source>
        <dbReference type="ARBA" id="ARBA00023056"/>
    </source>
</evidence>
<evidence type="ECO:0000256" key="13">
    <source>
        <dbReference type="ARBA" id="ARBA00031251"/>
    </source>
</evidence>
<evidence type="ECO:0000256" key="6">
    <source>
        <dbReference type="ARBA" id="ARBA00022600"/>
    </source>
</evidence>
<dbReference type="EC" id="2.7.1.175" evidence="4"/>
<keyword evidence="8" id="KW-0547">Nucleotide-binding</keyword>
<feature type="domain" description="Maltokinase N-terminal cap" evidence="16">
    <location>
        <begin position="11"/>
        <end position="100"/>
    </location>
</feature>
<evidence type="ECO:0000256" key="12">
    <source>
        <dbReference type="ARBA" id="ARBA00023277"/>
    </source>
</evidence>
<comment type="similarity">
    <text evidence="2">Belongs to the aminoglycoside phosphotransferase family.</text>
</comment>
<keyword evidence="18" id="KW-1185">Reference proteome</keyword>
<evidence type="ECO:0000259" key="15">
    <source>
        <dbReference type="Pfam" id="PF01636"/>
    </source>
</evidence>
<protein>
    <recommendedName>
        <fullName evidence="5">Maltokinase</fullName>
        <ecNumber evidence="4">2.7.1.175</ecNumber>
    </recommendedName>
    <alternativeName>
        <fullName evidence="13">Maltose-1-phosphate synthase</fullName>
    </alternativeName>
</protein>
<evidence type="ECO:0000256" key="5">
    <source>
        <dbReference type="ARBA" id="ARBA00013882"/>
    </source>
</evidence>
<keyword evidence="7" id="KW-0808">Transferase</keyword>
<keyword evidence="9" id="KW-0418">Kinase</keyword>
<keyword evidence="6" id="KW-0321">Glycogen metabolism</keyword>
<dbReference type="Proteomes" id="UP001366085">
    <property type="component" value="Unassembled WGS sequence"/>
</dbReference>